<name>A0A0G4EDH9_VITBC</name>
<keyword evidence="3" id="KW-0732">Signal</keyword>
<reference evidence="4 5" key="1">
    <citation type="submission" date="2014-11" db="EMBL/GenBank/DDBJ databases">
        <authorList>
            <person name="Zhu J."/>
            <person name="Qi W."/>
            <person name="Song R."/>
        </authorList>
    </citation>
    <scope>NUCLEOTIDE SEQUENCE [LARGE SCALE GENOMIC DNA]</scope>
</reference>
<evidence type="ECO:0000313" key="5">
    <source>
        <dbReference type="Proteomes" id="UP000041254"/>
    </source>
</evidence>
<dbReference type="VEuPathDB" id="CryptoDB:Vbra_7104"/>
<proteinExistence type="predicted"/>
<feature type="region of interest" description="Disordered" evidence="2">
    <location>
        <begin position="600"/>
        <end position="620"/>
    </location>
</feature>
<evidence type="ECO:0000256" key="3">
    <source>
        <dbReference type="SAM" id="SignalP"/>
    </source>
</evidence>
<feature type="compositionally biased region" description="Acidic residues" evidence="2">
    <location>
        <begin position="383"/>
        <end position="397"/>
    </location>
</feature>
<gene>
    <name evidence="4" type="ORF">Vbra_7104</name>
</gene>
<feature type="signal peptide" evidence="3">
    <location>
        <begin position="1"/>
        <end position="19"/>
    </location>
</feature>
<evidence type="ECO:0000256" key="2">
    <source>
        <dbReference type="SAM" id="MobiDB-lite"/>
    </source>
</evidence>
<dbReference type="EMBL" id="CDMY01000189">
    <property type="protein sequence ID" value="CEL93767.1"/>
    <property type="molecule type" value="Genomic_DNA"/>
</dbReference>
<dbReference type="Proteomes" id="UP000041254">
    <property type="component" value="Unassembled WGS sequence"/>
</dbReference>
<keyword evidence="1" id="KW-0175">Coiled coil</keyword>
<sequence>MRLRSESVLLLSILIASAAFPSICGSGAVSGALSTTSGAIASMQLPPEATKGLDMVKDVLNKILFSLHVEDMDESRRFENFTAWCEGEKGRLADEIADGGEDMLEGLKNDTLLALITDKTQLETSIEYLTNRLDKISVELGDAATARERDHQTYVADKRDNEGSRALLTQAIQRLSDTYAAASLIQATTKRGASGGRFPVLLLQRSSAVRRSLGMQQQRKRTNQWQPYSYQSKGVYGALQAIQDNLQRDQVEADRDESTATEYYNTLRMAKTQQNVALRKSIEQNKAALADTDRRLAQCNSDIKAYEKETQESYRMLGEVKATCEEKTNEWKARSEDRKKEKKAIDEALKLLSSRGLFEGSDSDGESDEPSIDPDVDEHGGDTDDEPSLDPSTEEDLAAPPSLLQRDHYIGGGIPAAVVDLLRSHSVPPDVINALAQHPYRLLGLLSRQPQAADKDSTTLERAQFSQGWVREVRGLIRRMIREVETEAARDKEKKAHCEEQLAQADAEIHQLGTSLDDVNMTLLERQGEFDDADAAIQDAQQRMEDMKADLDSSIAQRKAEHAAYMKATHNLQLTIKIVQAAKSVLMKFYKSKDTTEHHGSATTMLRQKPHTWKGSSRHTPGMQPVFALFDSILDDVKRQQQEGDLAESKAAAGATQLQQDFSVQRDNLHTHITDKTVIRSSSKVNIANRSVQLKALVDTMEAAAERRRDLSDGCRDILQNYPTREARRKKDRGAYQQALYVLSGARY</sequence>
<evidence type="ECO:0000313" key="4">
    <source>
        <dbReference type="EMBL" id="CEL93767.1"/>
    </source>
</evidence>
<keyword evidence="5" id="KW-1185">Reference proteome</keyword>
<feature type="coiled-coil region" evidence="1">
    <location>
        <begin position="481"/>
        <end position="557"/>
    </location>
</feature>
<protein>
    <submittedName>
        <fullName evidence="4">Uncharacterized protein</fullName>
    </submittedName>
</protein>
<accession>A0A0G4EDH9</accession>
<dbReference type="InParanoid" id="A0A0G4EDH9"/>
<feature type="chain" id="PRO_5005187598" evidence="3">
    <location>
        <begin position="20"/>
        <end position="748"/>
    </location>
</feature>
<evidence type="ECO:0000256" key="1">
    <source>
        <dbReference type="SAM" id="Coils"/>
    </source>
</evidence>
<organism evidence="4 5">
    <name type="scientific">Vitrella brassicaformis (strain CCMP3155)</name>
    <dbReference type="NCBI Taxonomy" id="1169540"/>
    <lineage>
        <taxon>Eukaryota</taxon>
        <taxon>Sar</taxon>
        <taxon>Alveolata</taxon>
        <taxon>Colpodellida</taxon>
        <taxon>Vitrellaceae</taxon>
        <taxon>Vitrella</taxon>
    </lineage>
</organism>
<feature type="compositionally biased region" description="Acidic residues" evidence="2">
    <location>
        <begin position="361"/>
        <end position="376"/>
    </location>
</feature>
<dbReference type="PhylomeDB" id="A0A0G4EDH9"/>
<dbReference type="AlphaFoldDB" id="A0A0G4EDH9"/>
<feature type="region of interest" description="Disordered" evidence="2">
    <location>
        <begin position="356"/>
        <end position="397"/>
    </location>
</feature>